<comment type="caution">
    <text evidence="3">The sequence shown here is derived from an EMBL/GenBank/DDBJ whole genome shotgun (WGS) entry which is preliminary data.</text>
</comment>
<evidence type="ECO:0000259" key="2">
    <source>
        <dbReference type="Pfam" id="PF01757"/>
    </source>
</evidence>
<feature type="transmembrane region" description="Helical" evidence="1">
    <location>
        <begin position="52"/>
        <end position="70"/>
    </location>
</feature>
<dbReference type="RefSeq" id="WP_344618716.1">
    <property type="nucleotide sequence ID" value="NZ_BAAARV010000088.1"/>
</dbReference>
<keyword evidence="3" id="KW-0808">Transferase</keyword>
<dbReference type="PANTHER" id="PTHR23028">
    <property type="entry name" value="ACETYLTRANSFERASE"/>
    <property type="match status" value="1"/>
</dbReference>
<dbReference type="InterPro" id="IPR050879">
    <property type="entry name" value="Acyltransferase_3"/>
</dbReference>
<gene>
    <name evidence="3" type="ORF">GCM10010170_089090</name>
</gene>
<protein>
    <submittedName>
        <fullName evidence="3">Acyltransferase</fullName>
    </submittedName>
</protein>
<feature type="transmembrane region" description="Helical" evidence="1">
    <location>
        <begin position="175"/>
        <end position="192"/>
    </location>
</feature>
<sequence length="350" mass="36609">MVTLRDRYDPAANGLGLLRQALALAVLVAHAWPLGLGRPSPLHGLSGGQADLGGLAVDGFFALSGFLVAASARRGGPLRFAWRRFLRIYPGLWVCLLGTALVAAAAGHGGALGYVRGNWTGTTHQWDLDALFRDTPYGRLVGSGVVNGSLWSLTYELLCYAGLALLVAAGLPRRAPWLVPALAVAAFAAAATHPRGGLALPAFGYVDAQLACDLGLLFLLGASAQLYAHRVPLHPLGAVAAGLLLAGSLLGGGYFPVGCTALAYLLLYAACAVPPRLHRVGREHDYSYGIYIYAFPIQQLVADLGGAAWGVAPYVALCVAPVLLLAAASWHLVERPALTLKDRRALALAR</sequence>
<feature type="transmembrane region" description="Helical" evidence="1">
    <location>
        <begin position="314"/>
        <end position="333"/>
    </location>
</feature>
<feature type="transmembrane region" description="Helical" evidence="1">
    <location>
        <begin position="150"/>
        <end position="168"/>
    </location>
</feature>
<proteinExistence type="predicted"/>
<dbReference type="GO" id="GO:0016746">
    <property type="term" value="F:acyltransferase activity"/>
    <property type="evidence" value="ECO:0007669"/>
    <property type="project" value="UniProtKB-KW"/>
</dbReference>
<dbReference type="PANTHER" id="PTHR23028:SF53">
    <property type="entry name" value="ACYL_TRANSF_3 DOMAIN-CONTAINING PROTEIN"/>
    <property type="match status" value="1"/>
</dbReference>
<dbReference type="Pfam" id="PF01757">
    <property type="entry name" value="Acyl_transf_3"/>
    <property type="match status" value="1"/>
</dbReference>
<feature type="transmembrane region" description="Helical" evidence="1">
    <location>
        <begin position="91"/>
        <end position="115"/>
    </location>
</feature>
<dbReference type="EMBL" id="BAAARV010000088">
    <property type="protein sequence ID" value="GAA2381364.1"/>
    <property type="molecule type" value="Genomic_DNA"/>
</dbReference>
<feature type="transmembrane region" description="Helical" evidence="1">
    <location>
        <begin position="233"/>
        <end position="255"/>
    </location>
</feature>
<accession>A0ABP5UKR0</accession>
<evidence type="ECO:0000313" key="3">
    <source>
        <dbReference type="EMBL" id="GAA2381364.1"/>
    </source>
</evidence>
<keyword evidence="3" id="KW-0012">Acyltransferase</keyword>
<keyword evidence="1" id="KW-0472">Membrane</keyword>
<evidence type="ECO:0000256" key="1">
    <source>
        <dbReference type="SAM" id="Phobius"/>
    </source>
</evidence>
<feature type="domain" description="Acyltransferase 3" evidence="2">
    <location>
        <begin position="15"/>
        <end position="327"/>
    </location>
</feature>
<feature type="transmembrane region" description="Helical" evidence="1">
    <location>
        <begin position="198"/>
        <end position="221"/>
    </location>
</feature>
<evidence type="ECO:0000313" key="4">
    <source>
        <dbReference type="Proteomes" id="UP001501444"/>
    </source>
</evidence>
<organism evidence="3 4">
    <name type="scientific">Dactylosporangium salmoneum</name>
    <dbReference type="NCBI Taxonomy" id="53361"/>
    <lineage>
        <taxon>Bacteria</taxon>
        <taxon>Bacillati</taxon>
        <taxon>Actinomycetota</taxon>
        <taxon>Actinomycetes</taxon>
        <taxon>Micromonosporales</taxon>
        <taxon>Micromonosporaceae</taxon>
        <taxon>Dactylosporangium</taxon>
    </lineage>
</organism>
<name>A0ABP5UKR0_9ACTN</name>
<keyword evidence="1" id="KW-0812">Transmembrane</keyword>
<dbReference type="InterPro" id="IPR002656">
    <property type="entry name" value="Acyl_transf_3_dom"/>
</dbReference>
<keyword evidence="1" id="KW-1133">Transmembrane helix</keyword>
<reference evidence="4" key="1">
    <citation type="journal article" date="2019" name="Int. J. Syst. Evol. Microbiol.">
        <title>The Global Catalogue of Microorganisms (GCM) 10K type strain sequencing project: providing services to taxonomists for standard genome sequencing and annotation.</title>
        <authorList>
            <consortium name="The Broad Institute Genomics Platform"/>
            <consortium name="The Broad Institute Genome Sequencing Center for Infectious Disease"/>
            <person name="Wu L."/>
            <person name="Ma J."/>
        </authorList>
    </citation>
    <scope>NUCLEOTIDE SEQUENCE [LARGE SCALE GENOMIC DNA]</scope>
    <source>
        <strain evidence="4">JCM 3272</strain>
    </source>
</reference>
<feature type="transmembrane region" description="Helical" evidence="1">
    <location>
        <begin position="12"/>
        <end position="32"/>
    </location>
</feature>
<keyword evidence="4" id="KW-1185">Reference proteome</keyword>
<dbReference type="Proteomes" id="UP001501444">
    <property type="component" value="Unassembled WGS sequence"/>
</dbReference>